<feature type="domain" description="EAL" evidence="1">
    <location>
        <begin position="110"/>
        <end position="358"/>
    </location>
</feature>
<protein>
    <submittedName>
        <fullName evidence="2">EAL domain, c-di-GMP-specific phosphodiesterase class I (Or its enzymatically inactive variant)</fullName>
    </submittedName>
</protein>
<dbReference type="SUPFAM" id="SSF141868">
    <property type="entry name" value="EAL domain-like"/>
    <property type="match status" value="1"/>
</dbReference>
<dbReference type="CDD" id="cd01948">
    <property type="entry name" value="EAL"/>
    <property type="match status" value="1"/>
</dbReference>
<evidence type="ECO:0000313" key="2">
    <source>
        <dbReference type="EMBL" id="SDH64184.1"/>
    </source>
</evidence>
<dbReference type="OrthoDB" id="1673646at2"/>
<dbReference type="SMART" id="SM00052">
    <property type="entry name" value="EAL"/>
    <property type="match status" value="1"/>
</dbReference>
<dbReference type="STRING" id="83401.SAMN05421742_10918"/>
<dbReference type="InterPro" id="IPR050706">
    <property type="entry name" value="Cyclic-di-GMP_PDE-like"/>
</dbReference>
<dbReference type="AlphaFoldDB" id="A0A1G8E2T0"/>
<dbReference type="GO" id="GO:0071111">
    <property type="term" value="F:cyclic-guanylate-specific phosphodiesterase activity"/>
    <property type="evidence" value="ECO:0007669"/>
    <property type="project" value="InterPro"/>
</dbReference>
<evidence type="ECO:0000313" key="3">
    <source>
        <dbReference type="Proteomes" id="UP000217076"/>
    </source>
</evidence>
<accession>A0A1G8E2T0</accession>
<reference evidence="3" key="1">
    <citation type="submission" date="2016-10" db="EMBL/GenBank/DDBJ databases">
        <authorList>
            <person name="Varghese N."/>
            <person name="Submissions S."/>
        </authorList>
    </citation>
    <scope>NUCLEOTIDE SEQUENCE [LARGE SCALE GENOMIC DNA]</scope>
    <source>
        <strain evidence="3">930I</strain>
    </source>
</reference>
<dbReference type="Pfam" id="PF00563">
    <property type="entry name" value="EAL"/>
    <property type="match status" value="1"/>
</dbReference>
<dbReference type="InterPro" id="IPR035919">
    <property type="entry name" value="EAL_sf"/>
</dbReference>
<dbReference type="PANTHER" id="PTHR33121:SF15">
    <property type="entry name" value="BLUE LIGHT- AND TEMPERATURE-REGULATED ANTIREPRESSOR BLUF"/>
    <property type="match status" value="1"/>
</dbReference>
<dbReference type="RefSeq" id="WP_092620734.1">
    <property type="nucleotide sequence ID" value="NZ_FNCV01000009.1"/>
</dbReference>
<keyword evidence="3" id="KW-1185">Reference proteome</keyword>
<dbReference type="Gene3D" id="3.20.20.450">
    <property type="entry name" value="EAL domain"/>
    <property type="match status" value="1"/>
</dbReference>
<name>A0A1G8E2T0_9PROT</name>
<proteinExistence type="predicted"/>
<gene>
    <name evidence="2" type="ORF">SAMN05421742_10918</name>
</gene>
<sequence>MSASLCPRCECVPDAPGGNGRLLIWTPLGHTSGKLERALTAAAIPAHTDGQDACLIARVGNDDHTRLAALLDDALTRAECRDSRVLFLPDGTEPGRQHLGQVMGLDAYAARARGGWLLDLIAAERVTTLFQPIFHVSDPSRIFAHECLLRGVGPDGAMIPPGAMFDTATRADLIFPLDRLARTTHVANASAKGLTGHVFINFTPSAVYDPAFCLRTTVAAVERAGLARERVVFEVVETEQINDPDHLANVLRHYRNTGFKVALDDLGGGYSTLGLLPSLQPDFIKLDRGLVDGVHNNPVQATIIQRLIQLAHDLGIRIVAEGIERAEDLAWLKASGADFVQGFLLARPAADPLPPATT</sequence>
<evidence type="ECO:0000259" key="1">
    <source>
        <dbReference type="PROSITE" id="PS50883"/>
    </source>
</evidence>
<dbReference type="EMBL" id="FNCV01000009">
    <property type="protein sequence ID" value="SDH64184.1"/>
    <property type="molecule type" value="Genomic_DNA"/>
</dbReference>
<dbReference type="InterPro" id="IPR001633">
    <property type="entry name" value="EAL_dom"/>
</dbReference>
<organism evidence="2 3">
    <name type="scientific">Roseospirillum parvum</name>
    <dbReference type="NCBI Taxonomy" id="83401"/>
    <lineage>
        <taxon>Bacteria</taxon>
        <taxon>Pseudomonadati</taxon>
        <taxon>Pseudomonadota</taxon>
        <taxon>Alphaproteobacteria</taxon>
        <taxon>Rhodospirillales</taxon>
        <taxon>Rhodospirillaceae</taxon>
        <taxon>Roseospirillum</taxon>
    </lineage>
</organism>
<dbReference type="PROSITE" id="PS50883">
    <property type="entry name" value="EAL"/>
    <property type="match status" value="1"/>
</dbReference>
<dbReference type="Proteomes" id="UP000217076">
    <property type="component" value="Unassembled WGS sequence"/>
</dbReference>
<dbReference type="PANTHER" id="PTHR33121">
    <property type="entry name" value="CYCLIC DI-GMP PHOSPHODIESTERASE PDEF"/>
    <property type="match status" value="1"/>
</dbReference>